<sequence length="457" mass="52711">MPYIWPLSLIVDVINSKWDEYLLWLFLPIIIVFVVPIFLVVFIYGCVIFLHIYGLRHQIREAYHTSYWNGARVAITSFWDAVGHVWHGYELHGIENVPDQGPALFIYYHGCLPLDVYYVIAKLVLYKNRSLHCVGDKFIFKIPGWSAICKVFSITAGTVEECTNQLREGNLLCIAPGGVREALFSDPNVYDMLWGKRLGFARVVINARTPVIPMFTENCRESFRTPVWGRSFFRWVYEKTKMPLCPIYGGFPVKMITHLGKPMVFDYDIITPEEVRKQIKKEVRSLIRQHQRLPGSIIRGIAQRFKSNRRREVQPEQIELLNRNGQSNGTTTQDQEENQAVTSDGKCREIAETSLGRRMDNYFITVVGEDEGVYESEDFQLLQYITTENRKKKKILFARSAAGMGAIMFDYDDNLLEIPKNKKECRPTLASLLGARNTTTNKRNITFICDKKTDTSS</sequence>
<evidence type="ECO:0000313" key="4">
    <source>
        <dbReference type="EMBL" id="CAJ0601959.1"/>
    </source>
</evidence>
<feature type="transmembrane region" description="Helical" evidence="2">
    <location>
        <begin position="21"/>
        <end position="50"/>
    </location>
</feature>
<organism evidence="4 5">
    <name type="scientific">Cylicocyclus nassatus</name>
    <name type="common">Nematode worm</name>
    <dbReference type="NCBI Taxonomy" id="53992"/>
    <lineage>
        <taxon>Eukaryota</taxon>
        <taxon>Metazoa</taxon>
        <taxon>Ecdysozoa</taxon>
        <taxon>Nematoda</taxon>
        <taxon>Chromadorea</taxon>
        <taxon>Rhabditida</taxon>
        <taxon>Rhabditina</taxon>
        <taxon>Rhabditomorpha</taxon>
        <taxon>Strongyloidea</taxon>
        <taxon>Strongylidae</taxon>
        <taxon>Cylicocyclus</taxon>
    </lineage>
</organism>
<keyword evidence="2" id="KW-0472">Membrane</keyword>
<evidence type="ECO:0000259" key="3">
    <source>
        <dbReference type="Pfam" id="PF01553"/>
    </source>
</evidence>
<keyword evidence="2" id="KW-1133">Transmembrane helix</keyword>
<feature type="domain" description="Phospholipid/glycerol acyltransferase" evidence="3">
    <location>
        <begin position="90"/>
        <end position="214"/>
    </location>
</feature>
<keyword evidence="5" id="KW-1185">Reference proteome</keyword>
<accession>A0AA36H0V2</accession>
<dbReference type="EMBL" id="CATQJL010000305">
    <property type="protein sequence ID" value="CAJ0601959.1"/>
    <property type="molecule type" value="Genomic_DNA"/>
</dbReference>
<reference evidence="4" key="1">
    <citation type="submission" date="2023-07" db="EMBL/GenBank/DDBJ databases">
        <authorList>
            <consortium name="CYATHOMIX"/>
        </authorList>
    </citation>
    <scope>NUCLEOTIDE SEQUENCE</scope>
    <source>
        <strain evidence="4">N/A</strain>
    </source>
</reference>
<dbReference type="GO" id="GO:0016020">
    <property type="term" value="C:membrane"/>
    <property type="evidence" value="ECO:0007669"/>
    <property type="project" value="TreeGrafter"/>
</dbReference>
<dbReference type="CDD" id="cd07987">
    <property type="entry name" value="LPLAT_MGAT-like"/>
    <property type="match status" value="1"/>
</dbReference>
<dbReference type="GO" id="GO:0016746">
    <property type="term" value="F:acyltransferase activity"/>
    <property type="evidence" value="ECO:0007669"/>
    <property type="project" value="InterPro"/>
</dbReference>
<dbReference type="PANTHER" id="PTHR22753">
    <property type="entry name" value="TRANSMEMBRANE PROTEIN 68"/>
    <property type="match status" value="1"/>
</dbReference>
<name>A0AA36H0V2_CYLNA</name>
<gene>
    <name evidence="4" type="ORF">CYNAS_LOCUS13942</name>
</gene>
<feature type="compositionally biased region" description="Polar residues" evidence="1">
    <location>
        <begin position="323"/>
        <end position="341"/>
    </location>
</feature>
<evidence type="ECO:0000256" key="2">
    <source>
        <dbReference type="SAM" id="Phobius"/>
    </source>
</evidence>
<dbReference type="Proteomes" id="UP001176961">
    <property type="component" value="Unassembled WGS sequence"/>
</dbReference>
<protein>
    <recommendedName>
        <fullName evidence="3">Phospholipid/glycerol acyltransferase domain-containing protein</fullName>
    </recommendedName>
</protein>
<proteinExistence type="predicted"/>
<feature type="region of interest" description="Disordered" evidence="1">
    <location>
        <begin position="321"/>
        <end position="341"/>
    </location>
</feature>
<dbReference type="AlphaFoldDB" id="A0AA36H0V2"/>
<dbReference type="SUPFAM" id="SSF69593">
    <property type="entry name" value="Glycerol-3-phosphate (1)-acyltransferase"/>
    <property type="match status" value="1"/>
</dbReference>
<dbReference type="PANTHER" id="PTHR22753:SF14">
    <property type="entry name" value="MONOACYLGLYCEROL_DIACYLGLYCEROL O-ACYLTRANSFERASE"/>
    <property type="match status" value="1"/>
</dbReference>
<evidence type="ECO:0000256" key="1">
    <source>
        <dbReference type="SAM" id="MobiDB-lite"/>
    </source>
</evidence>
<comment type="caution">
    <text evidence="4">The sequence shown here is derived from an EMBL/GenBank/DDBJ whole genome shotgun (WGS) entry which is preliminary data.</text>
</comment>
<evidence type="ECO:0000313" key="5">
    <source>
        <dbReference type="Proteomes" id="UP001176961"/>
    </source>
</evidence>
<dbReference type="InterPro" id="IPR002123">
    <property type="entry name" value="Plipid/glycerol_acylTrfase"/>
</dbReference>
<keyword evidence="2" id="KW-0812">Transmembrane</keyword>
<dbReference type="Pfam" id="PF01553">
    <property type="entry name" value="Acyltransferase"/>
    <property type="match status" value="1"/>
</dbReference>